<protein>
    <submittedName>
        <fullName evidence="1">DUF935 family protein</fullName>
    </submittedName>
</protein>
<dbReference type="EMBL" id="SAVB01000006">
    <property type="protein sequence ID" value="RWR50656.1"/>
    <property type="molecule type" value="Genomic_DNA"/>
</dbReference>
<dbReference type="Proteomes" id="UP000286594">
    <property type="component" value="Unassembled WGS sequence"/>
</dbReference>
<organism evidence="1 2">
    <name type="scientific">Paenirhodobacter ferrireducens</name>
    <dbReference type="NCBI Taxonomy" id="1215032"/>
    <lineage>
        <taxon>Bacteria</taxon>
        <taxon>Pseudomonadati</taxon>
        <taxon>Pseudomonadota</taxon>
        <taxon>Alphaproteobacteria</taxon>
        <taxon>Rhodobacterales</taxon>
        <taxon>Rhodobacter group</taxon>
        <taxon>Paenirhodobacter</taxon>
    </lineage>
</organism>
<gene>
    <name evidence="1" type="ORF">EOW65_06570</name>
</gene>
<comment type="caution">
    <text evidence="1">The sequence shown here is derived from an EMBL/GenBank/DDBJ whole genome shotgun (WGS) entry which is preliminary data.</text>
</comment>
<dbReference type="InterPro" id="IPR009279">
    <property type="entry name" value="Portal_Mu"/>
</dbReference>
<name>A0A443LNC4_9RHOB</name>
<dbReference type="Pfam" id="PF06074">
    <property type="entry name" value="Portal_Mu"/>
    <property type="match status" value="1"/>
</dbReference>
<evidence type="ECO:0000313" key="1">
    <source>
        <dbReference type="EMBL" id="RWR50656.1"/>
    </source>
</evidence>
<accession>A0A443LNC4</accession>
<dbReference type="AlphaFoldDB" id="A0A443LNC4"/>
<proteinExistence type="predicted"/>
<sequence length="425" mass="46499">MQPLDDTLLERGDGKGLKIYDEIERDTWAGSVLDKRKKQLTAREWRVEPANDPSARDIEAAAVVRQVFESLPFDRICEDLLDATLKGFAISEVVWARDGAGIWPQQIVAHDQRRFVFDEEWRPRLLTMANMYLGEELPERKFIVHRFGVKGNNPYGLGLGSSLFWPVLFKREGIAFWMLFLDKFAGPTVVGETPFGSLPEVDRKTIDALAGARTSSAILVPTGTNTKFLEASKSGSITYRDFLEYWDKQISIRVNGETLSTDIGSSGSRAAAETHADQLGLLVDGDSDLLSATLRDTLIRWIVEYNVPGARLPSVWRERPADAKAEAETRKAEAEAAAATNSALRDVLQIAAKLTDDAVARKLIVASGLVGDLDDDVIDALVTIRGDLREAPPVDPVPGVPTGVPGVTRAPVSVGAAPRLPGVTR</sequence>
<reference evidence="1 2" key="1">
    <citation type="submission" date="2019-01" db="EMBL/GenBank/DDBJ databases">
        <title>Sinorhodobacter populi sp. nov. isolated from the symptomatic bark tissue of Populus euramericana canker.</title>
        <authorList>
            <person name="Xu G."/>
        </authorList>
    </citation>
    <scope>NUCLEOTIDE SEQUENCE [LARGE SCALE GENOMIC DNA]</scope>
    <source>
        <strain evidence="1 2">CCTCC AB2012026</strain>
    </source>
</reference>
<evidence type="ECO:0000313" key="2">
    <source>
        <dbReference type="Proteomes" id="UP000286594"/>
    </source>
</evidence>
<dbReference type="OrthoDB" id="9797300at2"/>
<keyword evidence="2" id="KW-1185">Reference proteome</keyword>